<sequence>MPTIRSASPRLSMISVAFCSREIARLGGAGTLMSRPQLVVTAPDDRAAFGAPEEAVPLAPQAARPGSSRQTPNNPLMRMVFIFEKYTAREGPPGHPGGPRVRMPCVATSPTVLSGAF</sequence>
<feature type="region of interest" description="Disordered" evidence="1">
    <location>
        <begin position="51"/>
        <end position="74"/>
    </location>
</feature>
<dbReference type="Proteomes" id="UP001054854">
    <property type="component" value="Unassembled WGS sequence"/>
</dbReference>
<name>A0ABQ3TUC0_STRHY</name>
<reference evidence="2" key="1">
    <citation type="submission" date="2024-05" db="EMBL/GenBank/DDBJ databases">
        <title>Whole genome shotgun sequence of Streptomyces hygroscopicus NBRC 113678.</title>
        <authorList>
            <person name="Komaki H."/>
            <person name="Tamura T."/>
        </authorList>
    </citation>
    <scope>NUCLEOTIDE SEQUENCE</scope>
    <source>
        <strain evidence="2">N11-34</strain>
    </source>
</reference>
<accession>A0ABQ3TUC0</accession>
<proteinExistence type="predicted"/>
<evidence type="ECO:0000313" key="2">
    <source>
        <dbReference type="EMBL" id="GHJ26917.1"/>
    </source>
</evidence>
<comment type="caution">
    <text evidence="2">The sequence shown here is derived from an EMBL/GenBank/DDBJ whole genome shotgun (WGS) entry which is preliminary data.</text>
</comment>
<keyword evidence="3" id="KW-1185">Reference proteome</keyword>
<protein>
    <submittedName>
        <fullName evidence="2">Uncharacterized protein</fullName>
    </submittedName>
</protein>
<dbReference type="EMBL" id="BNEK01000002">
    <property type="protein sequence ID" value="GHJ26917.1"/>
    <property type="molecule type" value="Genomic_DNA"/>
</dbReference>
<evidence type="ECO:0000313" key="3">
    <source>
        <dbReference type="Proteomes" id="UP001054854"/>
    </source>
</evidence>
<gene>
    <name evidence="2" type="ORF">TPA0910_13500</name>
</gene>
<evidence type="ECO:0000256" key="1">
    <source>
        <dbReference type="SAM" id="MobiDB-lite"/>
    </source>
</evidence>
<organism evidence="2 3">
    <name type="scientific">Streptomyces hygroscopicus</name>
    <dbReference type="NCBI Taxonomy" id="1912"/>
    <lineage>
        <taxon>Bacteria</taxon>
        <taxon>Bacillati</taxon>
        <taxon>Actinomycetota</taxon>
        <taxon>Actinomycetes</taxon>
        <taxon>Kitasatosporales</taxon>
        <taxon>Streptomycetaceae</taxon>
        <taxon>Streptomyces</taxon>
        <taxon>Streptomyces violaceusniger group</taxon>
    </lineage>
</organism>